<dbReference type="HOGENOM" id="CLU_103221_0_0_2"/>
<protein>
    <recommendedName>
        <fullName evidence="3">ACT domain-containing protein</fullName>
    </recommendedName>
</protein>
<evidence type="ECO:0008006" key="3">
    <source>
        <dbReference type="Google" id="ProtNLM"/>
    </source>
</evidence>
<proteinExistence type="predicted"/>
<reference evidence="2" key="1">
    <citation type="journal article" date="2008" name="J. Bacteriol.">
        <title>Genome sequence of Thermofilum pendens reveals an exceptional loss of biosynthetic pathways without genome reduction.</title>
        <authorList>
            <person name="Anderson I."/>
            <person name="Rodriguez J."/>
            <person name="Susanti D."/>
            <person name="Porat I."/>
            <person name="Reich C."/>
            <person name="Ulrich L.E."/>
            <person name="Elkins J.G."/>
            <person name="Mavromatis K."/>
            <person name="Lykidis A."/>
            <person name="Kim E."/>
            <person name="Thompson L.S."/>
            <person name="Nolan M."/>
            <person name="Land M."/>
            <person name="Copeland A."/>
            <person name="Lapidus A."/>
            <person name="Lucas S."/>
            <person name="Detter C."/>
            <person name="Zhulin I.B."/>
            <person name="Olsen G.J."/>
            <person name="Whitman W."/>
            <person name="Mukhopadhyay B."/>
            <person name="Bristow J."/>
            <person name="Kyrpides N."/>
        </authorList>
    </citation>
    <scope>NUCLEOTIDE SEQUENCE [LARGE SCALE GENOMIC DNA]</scope>
    <source>
        <strain evidence="2">DSM 2475 / Hrk 5</strain>
    </source>
</reference>
<organism evidence="1 2">
    <name type="scientific">Thermofilum pendens (strain DSM 2475 / Hrk 5)</name>
    <dbReference type="NCBI Taxonomy" id="368408"/>
    <lineage>
        <taxon>Archaea</taxon>
        <taxon>Thermoproteota</taxon>
        <taxon>Thermoprotei</taxon>
        <taxon>Thermofilales</taxon>
        <taxon>Thermofilaceae</taxon>
        <taxon>Thermofilum</taxon>
    </lineage>
</organism>
<accession>A1RYM8</accession>
<dbReference type="OrthoDB" id="56543at2157"/>
<dbReference type="KEGG" id="tpe:Tpen_0907"/>
<dbReference type="GeneID" id="4602120"/>
<dbReference type="STRING" id="368408.Tpen_0907"/>
<dbReference type="RefSeq" id="WP_011752573.1">
    <property type="nucleotide sequence ID" value="NC_008698.1"/>
</dbReference>
<dbReference type="InterPro" id="IPR016619">
    <property type="entry name" value="UCP014439_ACT"/>
</dbReference>
<evidence type="ECO:0000313" key="1">
    <source>
        <dbReference type="EMBL" id="ABL78308.1"/>
    </source>
</evidence>
<dbReference type="PIRSF" id="PIRSF014439">
    <property type="entry name" value="APE1894_ACT"/>
    <property type="match status" value="1"/>
</dbReference>
<gene>
    <name evidence="1" type="ordered locus">Tpen_0907</name>
</gene>
<dbReference type="EMBL" id="CP000505">
    <property type="protein sequence ID" value="ABL78308.1"/>
    <property type="molecule type" value="Genomic_DNA"/>
</dbReference>
<dbReference type="AlphaFoldDB" id="A1RYM8"/>
<keyword evidence="2" id="KW-1185">Reference proteome</keyword>
<dbReference type="eggNOG" id="arCOG01806">
    <property type="taxonomic scope" value="Archaea"/>
</dbReference>
<sequence length="228" mass="24505">MSRQAGVSYYVKNALLARPYILVAIQQGIVNYSALAKLLHADIEKMAGRKFTEISVKMAVLRVSKSLLEAVPPTHRLSRVLANSSLKVVQDVGVLSVTREGFEKLTSFLPIGSRGKTPQLFHVVQGASAVTVIADEPVVASLYSKASPETVLQYLRNQAAVILTGPPEILTTPGVVSLISLSVAVRGVNLTEIVSCHRDIVLIVNGSDVALAFETLRSLVEFAKTEQA</sequence>
<dbReference type="EnsemblBacteria" id="ABL78308">
    <property type="protein sequence ID" value="ABL78308"/>
    <property type="gene ID" value="Tpen_0907"/>
</dbReference>
<dbReference type="Proteomes" id="UP000000641">
    <property type="component" value="Chromosome"/>
</dbReference>
<evidence type="ECO:0000313" key="2">
    <source>
        <dbReference type="Proteomes" id="UP000000641"/>
    </source>
</evidence>
<name>A1RYM8_THEPD</name>